<proteinExistence type="predicted"/>
<dbReference type="EnsemblPlants" id="OGLUM02G30610.1">
    <property type="protein sequence ID" value="OGLUM02G30610.1"/>
    <property type="gene ID" value="OGLUM02G30610"/>
</dbReference>
<dbReference type="AlphaFoldDB" id="A0A0D9YXA6"/>
<dbReference type="Proteomes" id="UP000026961">
    <property type="component" value="Chromosome 2"/>
</dbReference>
<accession>A0A0D9YXA6</accession>
<reference evidence="1" key="2">
    <citation type="submission" date="2018-05" db="EMBL/GenBank/DDBJ databases">
        <title>OgluRS3 (Oryza glumaepatula Reference Sequence Version 3).</title>
        <authorList>
            <person name="Zhang J."/>
            <person name="Kudrna D."/>
            <person name="Lee S."/>
            <person name="Talag J."/>
            <person name="Welchert J."/>
            <person name="Wing R.A."/>
        </authorList>
    </citation>
    <scope>NUCLEOTIDE SEQUENCE [LARGE SCALE GENOMIC DNA]</scope>
</reference>
<evidence type="ECO:0000313" key="1">
    <source>
        <dbReference type="EnsemblPlants" id="OGLUM02G30610.1"/>
    </source>
</evidence>
<evidence type="ECO:0000313" key="2">
    <source>
        <dbReference type="Proteomes" id="UP000026961"/>
    </source>
</evidence>
<dbReference type="HOGENOM" id="CLU_2546298_0_0_1"/>
<organism evidence="1">
    <name type="scientific">Oryza glumipatula</name>
    <dbReference type="NCBI Taxonomy" id="40148"/>
    <lineage>
        <taxon>Eukaryota</taxon>
        <taxon>Viridiplantae</taxon>
        <taxon>Streptophyta</taxon>
        <taxon>Embryophyta</taxon>
        <taxon>Tracheophyta</taxon>
        <taxon>Spermatophyta</taxon>
        <taxon>Magnoliopsida</taxon>
        <taxon>Liliopsida</taxon>
        <taxon>Poales</taxon>
        <taxon>Poaceae</taxon>
        <taxon>BOP clade</taxon>
        <taxon>Oryzoideae</taxon>
        <taxon>Oryzeae</taxon>
        <taxon>Oryzinae</taxon>
        <taxon>Oryza</taxon>
    </lineage>
</organism>
<reference evidence="1" key="1">
    <citation type="submission" date="2015-04" db="UniProtKB">
        <authorList>
            <consortium name="EnsemblPlants"/>
        </authorList>
    </citation>
    <scope>IDENTIFICATION</scope>
</reference>
<sequence length="83" mass="8872">MRWRPAAEAAVAEVAEAGARGGRGEAAAEAGTRVRLGRARRSAGLEWRRRAAAFPVSAQAQMAVQRELAVVVFLVTSRHPHPS</sequence>
<keyword evidence="2" id="KW-1185">Reference proteome</keyword>
<dbReference type="Gramene" id="OGLUM02G30610.1">
    <property type="protein sequence ID" value="OGLUM02G30610.1"/>
    <property type="gene ID" value="OGLUM02G30610"/>
</dbReference>
<protein>
    <submittedName>
        <fullName evidence="1">Uncharacterized protein</fullName>
    </submittedName>
</protein>
<name>A0A0D9YXA6_9ORYZ</name>